<name>A0A1T3NW28_9ACTN</name>
<dbReference type="AlphaFoldDB" id="A0A1T3NW28"/>
<feature type="domain" description="SseB protein N-terminal" evidence="1">
    <location>
        <begin position="9"/>
        <end position="115"/>
    </location>
</feature>
<dbReference type="InterPro" id="IPR009839">
    <property type="entry name" value="SseB_N"/>
</dbReference>
<protein>
    <submittedName>
        <fullName evidence="3">Enhanced serine sensitivity protein SseB</fullName>
    </submittedName>
</protein>
<gene>
    <name evidence="3" type="ORF">B4N89_08915</name>
</gene>
<feature type="domain" description="SseB protein C-terminal" evidence="2">
    <location>
        <begin position="127"/>
        <end position="234"/>
    </location>
</feature>
<sequence length="238" mass="25707">MPFPANPVESALVAAMRDPSRAEALFEALAEADVWVPLPEGGSAADTELTLPTAEIDGRPYVPVFSSEEEFRRLAGPMAGTVAPMREFARGLPPHIGIVVNPGGEAGIPIPPPGVLELARLPGAGRRGARVRLYEPDREPMDFLIAAAAEFIHVPVVLSARRGLGEVESDPPVLFVGVELDRWQEEDRLAAVGALERALGRAACPWPVNVVLLDVAQDPVGDWMLERTEPFYLRADQR</sequence>
<dbReference type="Proteomes" id="UP000190037">
    <property type="component" value="Unassembled WGS sequence"/>
</dbReference>
<dbReference type="OrthoDB" id="3436175at2"/>
<accession>A0A1T3NW28</accession>
<evidence type="ECO:0000259" key="2">
    <source>
        <dbReference type="Pfam" id="PF14581"/>
    </source>
</evidence>
<keyword evidence="4" id="KW-1185">Reference proteome</keyword>
<dbReference type="InterPro" id="IPR027945">
    <property type="entry name" value="SseB_C"/>
</dbReference>
<reference evidence="3 4" key="1">
    <citation type="submission" date="2017-03" db="EMBL/GenBank/DDBJ databases">
        <title>Draft genome sequence of Streptomyces scabrisporus NF3, endophyte isolated from Amphipterygium adstringens.</title>
        <authorList>
            <person name="Vazquez M."/>
            <person name="Ceapa C.D."/>
            <person name="Rodriguez Luna D."/>
            <person name="Sanchez Esquivel S."/>
        </authorList>
    </citation>
    <scope>NUCLEOTIDE SEQUENCE [LARGE SCALE GENOMIC DNA]</scope>
    <source>
        <strain evidence="3 4">NF3</strain>
    </source>
</reference>
<dbReference type="Pfam" id="PF07179">
    <property type="entry name" value="SseB"/>
    <property type="match status" value="1"/>
</dbReference>
<comment type="caution">
    <text evidence="3">The sequence shown here is derived from an EMBL/GenBank/DDBJ whole genome shotgun (WGS) entry which is preliminary data.</text>
</comment>
<evidence type="ECO:0000313" key="4">
    <source>
        <dbReference type="Proteomes" id="UP000190037"/>
    </source>
</evidence>
<organism evidence="3 4">
    <name type="scientific">Embleya scabrispora</name>
    <dbReference type="NCBI Taxonomy" id="159449"/>
    <lineage>
        <taxon>Bacteria</taxon>
        <taxon>Bacillati</taxon>
        <taxon>Actinomycetota</taxon>
        <taxon>Actinomycetes</taxon>
        <taxon>Kitasatosporales</taxon>
        <taxon>Streptomycetaceae</taxon>
        <taxon>Embleya</taxon>
    </lineage>
</organism>
<dbReference type="RefSeq" id="WP_078975359.1">
    <property type="nucleotide sequence ID" value="NZ_MWQN01000001.1"/>
</dbReference>
<dbReference type="STRING" id="159449.B4N89_08915"/>
<dbReference type="EMBL" id="MWQN01000001">
    <property type="protein sequence ID" value="OPC81053.1"/>
    <property type="molecule type" value="Genomic_DNA"/>
</dbReference>
<evidence type="ECO:0000313" key="3">
    <source>
        <dbReference type="EMBL" id="OPC81053.1"/>
    </source>
</evidence>
<proteinExistence type="predicted"/>
<dbReference type="Pfam" id="PF14581">
    <property type="entry name" value="SseB_C"/>
    <property type="match status" value="1"/>
</dbReference>
<evidence type="ECO:0000259" key="1">
    <source>
        <dbReference type="Pfam" id="PF07179"/>
    </source>
</evidence>